<organism evidence="2 3">
    <name type="scientific">Sporolactobacillus inulinus</name>
    <dbReference type="NCBI Taxonomy" id="2078"/>
    <lineage>
        <taxon>Bacteria</taxon>
        <taxon>Bacillati</taxon>
        <taxon>Bacillota</taxon>
        <taxon>Bacilli</taxon>
        <taxon>Bacillales</taxon>
        <taxon>Sporolactobacillaceae</taxon>
        <taxon>Sporolactobacillus</taxon>
    </lineage>
</organism>
<dbReference type="EMBL" id="BEXB01000056">
    <property type="protein sequence ID" value="GAY78678.1"/>
    <property type="molecule type" value="Genomic_DNA"/>
</dbReference>
<feature type="compositionally biased region" description="Basic residues" evidence="1">
    <location>
        <begin position="1"/>
        <end position="13"/>
    </location>
</feature>
<sequence length="70" mass="8658">MWTKWVRTKKKKNNFQEKNNQADNVNTEFAEEFEQKAEQKQKQKKTNKYMGIRMVHANLFFLLENDNRYQ</sequence>
<comment type="caution">
    <text evidence="2">The sequence shown here is derived from an EMBL/GenBank/DDBJ whole genome shotgun (WGS) entry which is preliminary data.</text>
</comment>
<dbReference type="Proteomes" id="UP000319716">
    <property type="component" value="Unassembled WGS sequence"/>
</dbReference>
<evidence type="ECO:0000313" key="3">
    <source>
        <dbReference type="Proteomes" id="UP000319716"/>
    </source>
</evidence>
<name>A0A4Y1ZJQ9_9BACL</name>
<proteinExistence type="predicted"/>
<evidence type="ECO:0000313" key="2">
    <source>
        <dbReference type="EMBL" id="GAY78678.1"/>
    </source>
</evidence>
<dbReference type="AlphaFoldDB" id="A0A4Y1ZJQ9"/>
<feature type="region of interest" description="Disordered" evidence="1">
    <location>
        <begin position="1"/>
        <end position="23"/>
    </location>
</feature>
<protein>
    <submittedName>
        <fullName evidence="2">Uncharacterized protein</fullName>
    </submittedName>
</protein>
<reference evidence="2 3" key="1">
    <citation type="submission" date="2017-11" db="EMBL/GenBank/DDBJ databases">
        <title>Draft Genome Sequence of Sporolactobacillus inulinus NBRC 111894 Isolated from Koso, a Japanese Sugar-Vegetable Fermented Beverage.</title>
        <authorList>
            <person name="Chiou T.Y."/>
            <person name="Oshima K."/>
            <person name="Suda W."/>
            <person name="Hattori M."/>
            <person name="Takahashi T."/>
        </authorList>
    </citation>
    <scope>NUCLEOTIDE SEQUENCE [LARGE SCALE GENOMIC DNA]</scope>
    <source>
        <strain evidence="2 3">NBRC111894</strain>
    </source>
</reference>
<evidence type="ECO:0000256" key="1">
    <source>
        <dbReference type="SAM" id="MobiDB-lite"/>
    </source>
</evidence>
<accession>A0A4Y1ZJQ9</accession>
<gene>
    <name evidence="2" type="ORF">NBRC111894_4232</name>
</gene>